<comment type="caution">
    <text evidence="11">The sequence shown here is derived from an EMBL/GenBank/DDBJ whole genome shotgun (WGS) entry which is preliminary data.</text>
</comment>
<evidence type="ECO:0000256" key="8">
    <source>
        <dbReference type="ARBA" id="ARBA00038436"/>
    </source>
</evidence>
<evidence type="ECO:0000256" key="2">
    <source>
        <dbReference type="ARBA" id="ARBA00022448"/>
    </source>
</evidence>
<comment type="function">
    <text evidence="9">Part of the tripartite ATP-independent periplasmic (TRAP) transport system.</text>
</comment>
<dbReference type="GO" id="GO:0015740">
    <property type="term" value="P:C4-dicarboxylate transport"/>
    <property type="evidence" value="ECO:0007669"/>
    <property type="project" value="TreeGrafter"/>
</dbReference>
<sequence>MSERRPGARLEAILAALALSIICLISLANVVVRYATDASFAFTEEFSVFLLVVMTFAGAAVAARQNAHIRIELIEHLLPRNWLPLVYVLQWLAGVTVLAIVIWYGSTFALEEYQWDSLSPGLGLPNWIYVIWLPILALAILLRMTMSLHDRLSAHRGGHDES</sequence>
<reference evidence="11 12" key="1">
    <citation type="submission" date="2018-02" db="EMBL/GenBank/DDBJ databases">
        <title>novel marine gammaproteobacteria from coastal saline agro ecosystem.</title>
        <authorList>
            <person name="Krishnan R."/>
            <person name="Ramesh Kumar N."/>
        </authorList>
    </citation>
    <scope>NUCLEOTIDE SEQUENCE [LARGE SCALE GENOMIC DNA]</scope>
    <source>
        <strain evidence="11 12">228</strain>
    </source>
</reference>
<comment type="similarity">
    <text evidence="8 9">Belongs to the TRAP transporter small permease family.</text>
</comment>
<proteinExistence type="inferred from homology"/>
<dbReference type="InterPro" id="IPR055348">
    <property type="entry name" value="DctQ"/>
</dbReference>
<evidence type="ECO:0000259" key="10">
    <source>
        <dbReference type="Pfam" id="PF04290"/>
    </source>
</evidence>
<gene>
    <name evidence="11" type="ORF">C4K68_12030</name>
</gene>
<dbReference type="Proteomes" id="UP000238196">
    <property type="component" value="Unassembled WGS sequence"/>
</dbReference>
<keyword evidence="7 9" id="KW-0472">Membrane</keyword>
<dbReference type="GO" id="GO:0022857">
    <property type="term" value="F:transmembrane transporter activity"/>
    <property type="evidence" value="ECO:0007669"/>
    <property type="project" value="UniProtKB-UniRule"/>
</dbReference>
<dbReference type="OrthoDB" id="6363908at2"/>
<evidence type="ECO:0000256" key="4">
    <source>
        <dbReference type="ARBA" id="ARBA00022519"/>
    </source>
</evidence>
<name>A0A2S5KS96_9PROT</name>
<feature type="domain" description="Tripartite ATP-independent periplasmic transporters DctQ component" evidence="10">
    <location>
        <begin position="22"/>
        <end position="149"/>
    </location>
</feature>
<protein>
    <recommendedName>
        <fullName evidence="9">TRAP transporter small permease protein</fullName>
    </recommendedName>
</protein>
<comment type="subcellular location">
    <subcellularLocation>
        <location evidence="1 9">Cell inner membrane</location>
        <topology evidence="1 9">Multi-pass membrane protein</topology>
    </subcellularLocation>
</comment>
<keyword evidence="4 9" id="KW-0997">Cell inner membrane</keyword>
<evidence type="ECO:0000256" key="1">
    <source>
        <dbReference type="ARBA" id="ARBA00004429"/>
    </source>
</evidence>
<evidence type="ECO:0000256" key="6">
    <source>
        <dbReference type="ARBA" id="ARBA00022989"/>
    </source>
</evidence>
<keyword evidence="2 9" id="KW-0813">Transport</keyword>
<dbReference type="InterPro" id="IPR007387">
    <property type="entry name" value="TRAP_DctQ"/>
</dbReference>
<keyword evidence="6 9" id="KW-1133">Transmembrane helix</keyword>
<evidence type="ECO:0000313" key="12">
    <source>
        <dbReference type="Proteomes" id="UP000238196"/>
    </source>
</evidence>
<organism evidence="11 12">
    <name type="scientific">Proteobacteria bacterium 228</name>
    <dbReference type="NCBI Taxonomy" id="2083153"/>
    <lineage>
        <taxon>Bacteria</taxon>
        <taxon>Pseudomonadati</taxon>
        <taxon>Pseudomonadota</taxon>
    </lineage>
</organism>
<dbReference type="EMBL" id="PRLP01000035">
    <property type="protein sequence ID" value="PPC77136.1"/>
    <property type="molecule type" value="Genomic_DNA"/>
</dbReference>
<dbReference type="PANTHER" id="PTHR35011">
    <property type="entry name" value="2,3-DIKETO-L-GULONATE TRAP TRANSPORTER SMALL PERMEASE PROTEIN YIAM"/>
    <property type="match status" value="1"/>
</dbReference>
<keyword evidence="5 9" id="KW-0812">Transmembrane</keyword>
<evidence type="ECO:0000313" key="11">
    <source>
        <dbReference type="EMBL" id="PPC77136.1"/>
    </source>
</evidence>
<evidence type="ECO:0000256" key="9">
    <source>
        <dbReference type="RuleBase" id="RU369079"/>
    </source>
</evidence>
<dbReference type="GO" id="GO:0005886">
    <property type="term" value="C:plasma membrane"/>
    <property type="evidence" value="ECO:0007669"/>
    <property type="project" value="UniProtKB-SubCell"/>
</dbReference>
<evidence type="ECO:0000256" key="5">
    <source>
        <dbReference type="ARBA" id="ARBA00022692"/>
    </source>
</evidence>
<evidence type="ECO:0000256" key="7">
    <source>
        <dbReference type="ARBA" id="ARBA00023136"/>
    </source>
</evidence>
<dbReference type="PANTHER" id="PTHR35011:SF2">
    <property type="entry name" value="2,3-DIKETO-L-GULONATE TRAP TRANSPORTER SMALL PERMEASE PROTEIN YIAM"/>
    <property type="match status" value="1"/>
</dbReference>
<accession>A0A2S5KS96</accession>
<dbReference type="Pfam" id="PF04290">
    <property type="entry name" value="DctQ"/>
    <property type="match status" value="1"/>
</dbReference>
<feature type="transmembrane region" description="Helical" evidence="9">
    <location>
        <begin position="84"/>
        <end position="106"/>
    </location>
</feature>
<feature type="transmembrane region" description="Helical" evidence="9">
    <location>
        <begin position="46"/>
        <end position="63"/>
    </location>
</feature>
<feature type="transmembrane region" description="Helical" evidence="9">
    <location>
        <begin position="126"/>
        <end position="146"/>
    </location>
</feature>
<dbReference type="AlphaFoldDB" id="A0A2S5KS96"/>
<evidence type="ECO:0000256" key="3">
    <source>
        <dbReference type="ARBA" id="ARBA00022475"/>
    </source>
</evidence>
<keyword evidence="3" id="KW-1003">Cell membrane</keyword>
<feature type="transmembrane region" description="Helical" evidence="9">
    <location>
        <begin position="12"/>
        <end position="34"/>
    </location>
</feature>
<comment type="subunit">
    <text evidence="9">The complex comprises the extracytoplasmic solute receptor protein and the two transmembrane proteins.</text>
</comment>